<comment type="similarity">
    <text evidence="32">Belongs to the HIV-1 env protein family.</text>
</comment>
<evidence type="ECO:0000256" key="18">
    <source>
        <dbReference type="ARBA" id="ARBA00022844"/>
    </source>
</evidence>
<evidence type="ECO:0000256" key="21">
    <source>
        <dbReference type="ARBA" id="ARBA00022890"/>
    </source>
</evidence>
<accession>A0A2S1EBY7</accession>
<feature type="disulfide bond" evidence="32">
    <location>
        <begin position="223"/>
        <end position="252"/>
    </location>
</feature>
<reference evidence="36" key="1">
    <citation type="journal article" date="2018" name="Nat. Commun.">
        <title>Tracking HIV-1 recombination to resolve its contribution to HIV-1 evolution in natural infection.</title>
        <authorList>
            <person name="Song H."/>
            <person name="Giorgi E.E."/>
            <person name="Ganusov V.V."/>
            <person name="Cai F."/>
            <person name="Athreya G."/>
            <person name="Yoon H."/>
            <person name="Carja O."/>
            <person name="Hora B."/>
            <person name="Hraber P."/>
            <person name="Jiang C."/>
            <person name="Wang S."/>
            <person name="Li H."/>
            <person name="Salazar-Gonzalez J.F."/>
            <person name="Salazar M.G."/>
            <person name="Goonetilleke N."/>
            <person name="Keele B."/>
            <person name="Montefiori D.C."/>
            <person name="Cohen M.S."/>
            <person name="Shaw G.M."/>
            <person name="Hahn B.H."/>
            <person name="McMichael A.J."/>
            <person name="Haynes B.F."/>
            <person name="Korber B."/>
            <person name="Battacharya T."/>
            <person name="Gao F."/>
        </authorList>
    </citation>
    <scope>NUCLEOTIDE SEQUENCE</scope>
    <source>
        <strain evidence="36">CH1754.3.d0609.ipe021_15.64</strain>
    </source>
</reference>
<feature type="region of interest" description="CD4-binding loop" evidence="32">
    <location>
        <begin position="365"/>
        <end position="375"/>
    </location>
</feature>
<evidence type="ECO:0000256" key="15">
    <source>
        <dbReference type="ARBA" id="ARBA00022703"/>
    </source>
</evidence>
<evidence type="ECO:0000256" key="24">
    <source>
        <dbReference type="ARBA" id="ARBA00023054"/>
    </source>
</evidence>
<dbReference type="Pfam" id="PF00517">
    <property type="entry name" value="GP41"/>
    <property type="match status" value="1"/>
</dbReference>
<evidence type="ECO:0000256" key="23">
    <source>
        <dbReference type="ARBA" id="ARBA00023046"/>
    </source>
</evidence>
<dbReference type="GO" id="GO:0019082">
    <property type="term" value="P:viral protein processing"/>
    <property type="evidence" value="ECO:0007669"/>
    <property type="project" value="UniProtKB-UniRule"/>
</dbReference>
<comment type="subcellular location">
    <molecule>Transmembrane protein gp41</molecule>
    <subcellularLocation>
        <location evidence="32">Virion membrane</location>
        <topology evidence="32">Single-pass type I membrane protein</topology>
    </subcellularLocation>
    <subcellularLocation>
        <location evidence="32">Host cell membrane</location>
        <topology evidence="32">Single-pass type I membrane protein</topology>
    </subcellularLocation>
    <subcellularLocation>
        <location evidence="32">Host endosome membrane</location>
        <topology evidence="32">Single-pass type I membrane protein</topology>
    </subcellularLocation>
    <text evidence="32">It is probably concentrated at the site of budding and incorporated into the virions possibly by contacts between the cytoplasmic tail of Env and the N-terminus of Gag.</text>
</comment>
<dbReference type="HAMAP" id="MF_04083">
    <property type="entry name" value="HIV_ENV"/>
    <property type="match status" value="1"/>
</dbReference>
<feature type="topological domain" description="Cytoplasmic" evidence="32">
    <location>
        <begin position="699"/>
        <end position="856"/>
    </location>
</feature>
<dbReference type="GO" id="GO:0019064">
    <property type="term" value="P:fusion of virus membrane with host plasma membrane"/>
    <property type="evidence" value="ECO:0007669"/>
    <property type="project" value="UniProtKB-UniRule"/>
</dbReference>
<dbReference type="FunFam" id="1.10.287.210:FF:000001">
    <property type="entry name" value="Envelope glycoprotein gp160"/>
    <property type="match status" value="1"/>
</dbReference>
<dbReference type="EMBL" id="MF501898">
    <property type="protein sequence ID" value="AWD57457.1"/>
    <property type="molecule type" value="Genomic_RNA"/>
</dbReference>
<gene>
    <name evidence="32 36" type="primary">env</name>
</gene>
<keyword evidence="13 32" id="KW-0165">Cleavage on pair of basic residues</keyword>
<keyword evidence="18 32" id="KW-0946">Virion</keyword>
<keyword evidence="26 32" id="KW-0564">Palmitate</keyword>
<evidence type="ECO:0000256" key="12">
    <source>
        <dbReference type="ARBA" id="ARBA00022595"/>
    </source>
</evidence>
<dbReference type="Pfam" id="PF00516">
    <property type="entry name" value="GP120"/>
    <property type="match status" value="1"/>
</dbReference>
<keyword evidence="7 32" id="KW-1168">Fusion of virus membrane with host membrane</keyword>
<evidence type="ECO:0000256" key="7">
    <source>
        <dbReference type="ARBA" id="ARBA00022506"/>
    </source>
</evidence>
<evidence type="ECO:0000256" key="9">
    <source>
        <dbReference type="ARBA" id="ARBA00022511"/>
    </source>
</evidence>
<feature type="short sequence motif" description="YXXL motif; contains endocytosis signal" evidence="32">
    <location>
        <begin position="705"/>
        <end position="708"/>
    </location>
</feature>
<comment type="domain">
    <text evidence="32">The YXXL motif is involved in determining the exact site of viral release at the surface of infected mononuclear cells and promotes endocytosis. YXXL and di-leucine endocytosis motifs interact directly or indirectly with the clathrin adapter complexes, opperate independently, and their activities are not additive.</text>
</comment>
<evidence type="ECO:0000256" key="27">
    <source>
        <dbReference type="ARBA" id="ARBA00023157"/>
    </source>
</evidence>
<evidence type="ECO:0000256" key="28">
    <source>
        <dbReference type="ARBA" id="ARBA00023180"/>
    </source>
</evidence>
<name>A0A2S1EBY7_HV1</name>
<dbReference type="GO" id="GO:0005198">
    <property type="term" value="F:structural molecule activity"/>
    <property type="evidence" value="ECO:0007669"/>
    <property type="project" value="UniProtKB-UniRule"/>
</dbReference>
<feature type="coiled-coil region" evidence="32">
    <location>
        <begin position="626"/>
        <end position="660"/>
    </location>
</feature>
<evidence type="ECO:0000256" key="26">
    <source>
        <dbReference type="ARBA" id="ARBA00023139"/>
    </source>
</evidence>
<dbReference type="InterPro" id="IPR036377">
    <property type="entry name" value="Gp120_core_sf"/>
</dbReference>
<evidence type="ECO:0000256" key="3">
    <source>
        <dbReference type="ARBA" id="ARBA00004505"/>
    </source>
</evidence>
<evidence type="ECO:0000256" key="2">
    <source>
        <dbReference type="ARBA" id="ARBA00004433"/>
    </source>
</evidence>
<comment type="function">
    <text evidence="32">Envelope glycoprotein gp160: Oligomerizes in the host endoplasmic reticulum into predominantly trimers. In a second time, gp160 transits in the host Golgi, where glycosylation is completed. The precursor is then proteolytically cleaved in the trans-Golgi and thereby activated by cellular furin or furin-like proteases to produce gp120 and gp41.</text>
</comment>
<feature type="region of interest" description="MPER; binding to GalCer" evidence="32">
    <location>
        <begin position="655"/>
        <end position="676"/>
    </location>
</feature>
<keyword evidence="16 32" id="KW-0732">Signal</keyword>
<comment type="PTM">
    <text evidence="32">Highly glycosylated by host. The high number of glycan on the protein is reffered to as 'glycan shield' because it contributes to hide protein sequence from adaptive immune system.</text>
</comment>
<dbReference type="Gene3D" id="1.20.5.490">
    <property type="entry name" value="Single helix bin"/>
    <property type="match status" value="1"/>
</dbReference>
<dbReference type="GO" id="GO:0016020">
    <property type="term" value="C:membrane"/>
    <property type="evidence" value="ECO:0007669"/>
    <property type="project" value="UniProtKB-UniRule"/>
</dbReference>
<feature type="lipid moiety-binding region" description="S-palmitoyl cysteine; by host" evidence="32">
    <location>
        <position position="837"/>
    </location>
</feature>
<keyword evidence="31 32" id="KW-1160">Virus entry into host cell</keyword>
<feature type="short sequence motif" description="Di-leucine internalization motif" evidence="32">
    <location>
        <begin position="855"/>
        <end position="856"/>
    </location>
</feature>
<keyword evidence="17 32" id="KW-1161">Viral attachment to host cell</keyword>
<comment type="domain">
    <text evidence="32">The CD4-binding region is targeted by the antibody b12.</text>
</comment>
<feature type="disulfide bond" evidence="32">
    <location>
        <begin position="233"/>
        <end position="244"/>
    </location>
</feature>
<feature type="chain" id="PRO_5023558497" description="Envelope glycoprotein gp160" evidence="32">
    <location>
        <begin position="32"/>
        <end position="856"/>
    </location>
</feature>
<feature type="region of interest" description="Fusion peptide" evidence="32">
    <location>
        <begin position="505"/>
        <end position="525"/>
    </location>
</feature>
<dbReference type="PROSITE" id="PS51257">
    <property type="entry name" value="PROKAR_LIPOPROTEIN"/>
    <property type="match status" value="1"/>
</dbReference>
<evidence type="ECO:0000256" key="17">
    <source>
        <dbReference type="ARBA" id="ARBA00022804"/>
    </source>
</evidence>
<dbReference type="GO" id="GO:0052031">
    <property type="term" value="P:symbiont-mediated perturbation of host defense response"/>
    <property type="evidence" value="ECO:0007669"/>
    <property type="project" value="UniProtKB-UniRule"/>
</dbReference>
<evidence type="ECO:0000256" key="11">
    <source>
        <dbReference type="ARBA" id="ARBA00022581"/>
    </source>
</evidence>
<evidence type="ECO:0000256" key="29">
    <source>
        <dbReference type="ARBA" id="ARBA00023280"/>
    </source>
</evidence>
<keyword evidence="23 32" id="KW-1039">Host endosome</keyword>
<evidence type="ECO:0000313" key="36">
    <source>
        <dbReference type="EMBL" id="AWD57457.1"/>
    </source>
</evidence>
<comment type="subcellular location">
    <subcellularLocation>
        <location evidence="3">Host cell membrane</location>
        <topology evidence="3">Peripheral membrane protein</topology>
    </subcellularLocation>
    <subcellularLocation>
        <location evidence="1">Host cell membrane</location>
        <topology evidence="1">Single-pass type I membrane protein</topology>
    </subcellularLocation>
    <subcellularLocation>
        <location evidence="2">Host endosome membrane</location>
        <topology evidence="2">Peripheral membrane protein</topology>
    </subcellularLocation>
    <subcellularLocation>
        <location evidence="5">Host endosome membrane</location>
        <topology evidence="5">Single-pass type I membrane protein</topology>
    </subcellularLocation>
    <subcellularLocation>
        <location evidence="6">Virion membrane</location>
        <topology evidence="6">Peripheral membrane protein</topology>
    </subcellularLocation>
    <subcellularLocation>
        <location evidence="4">Virion membrane</location>
        <topology evidence="4">Single-pass type I membrane protein</topology>
    </subcellularLocation>
</comment>
<comment type="subunit">
    <text evidence="32">The mature envelope protein (Env) consists of a homotrimer of non-covalently associated gp120-gp41 heterodimers. The resulting complex protrudes from the virus surface as a spike. There seems to be as few as 10 spikes on the average virion. Surface protein gp120 interacts with host CD4, CCR5 and CXCR4. Gp120 also interacts with the C-type lectins CD209/DC-SIGN and CLEC4M/DC-SIGNR (collectively referred to as DC-SIGN(R)). Gp120 and gp41 interact with GalCer. Gp120 interacts with host ITGA4/ITGB7 complex; on CD4+ T-cells, this interaction results in rapid activation of integrin ITGAL/LFA-1, which facilitates efficient cell-to-cell spreading of HIV-1. Gp120 interacts with cell-associated heparan sulfate; this interaction increases virus infectivity on permissive cells and may be involved in infection of CD4- cells.</text>
</comment>
<keyword evidence="30 32" id="KW-0449">Lipoprotein</keyword>
<keyword evidence="19 32" id="KW-1043">Host membrane</keyword>
<dbReference type="SUPFAM" id="SSF56502">
    <property type="entry name" value="gp120 core"/>
    <property type="match status" value="2"/>
</dbReference>
<keyword evidence="8 32" id="KW-1170">Fusion of virus membrane with host endosomal membrane</keyword>
<keyword evidence="22 32" id="KW-1133">Transmembrane helix</keyword>
<keyword evidence="25 32" id="KW-0472">Membrane</keyword>
<evidence type="ECO:0000256" key="20">
    <source>
        <dbReference type="ARBA" id="ARBA00022879"/>
    </source>
</evidence>
<keyword evidence="10 32" id="KW-1165">Clathrin-mediated endocytosis of virus by host</keyword>
<comment type="domain">
    <text evidence="32">The membrane proximal external region (MPER) present in gp41 is a tryptophan-rich region recognized by the antibodies 2F5, Z13, and 4E10. MPER seems to play a role in fusion.</text>
</comment>
<feature type="chain" id="PRO_5023558498" description="Transmembrane protein gp41" evidence="32">
    <location>
        <begin position="505"/>
        <end position="856"/>
    </location>
</feature>
<comment type="miscellaneous">
    <text evidence="32">HIV-1 lineages are divided in three main groups, M (for Major), O (for Outlier), and N (for New, or Non-M, Non-O). The vast majority of strains found worldwide belong to the group M. Group O seems to be endemic to and largely confined to Cameroon and neighboring countries in West Central Africa, where these viruses represent a small minority of HIV-1 strains. The group N is represented by a limited number of isolates from Cameroonian persons. The group M is further subdivided in 9 clades or subtypes (A to D, F to H, J and K).</text>
</comment>
<evidence type="ECO:0000256" key="22">
    <source>
        <dbReference type="ARBA" id="ARBA00022989"/>
    </source>
</evidence>
<keyword evidence="14 32" id="KW-0812">Transmembrane</keyword>
<feature type="transmembrane region" description="Helical" evidence="33">
    <location>
        <begin position="13"/>
        <end position="41"/>
    </location>
</feature>
<protein>
    <recommendedName>
        <fullName evidence="32">Envelope glycoprotein gp160</fullName>
    </recommendedName>
    <alternativeName>
        <fullName evidence="32">Env polyprotein</fullName>
    </alternativeName>
    <component>
        <recommendedName>
            <fullName evidence="32">Surface protein gp120</fullName>
            <shortName evidence="32">SU</shortName>
        </recommendedName>
        <alternativeName>
            <fullName evidence="32">Glycoprotein 120</fullName>
            <shortName evidence="32">gp120</shortName>
        </alternativeName>
    </component>
    <component>
        <recommendedName>
            <fullName evidence="32">Transmembrane protein gp41</fullName>
            <shortName evidence="32">TM</shortName>
        </recommendedName>
        <alternativeName>
            <fullName evidence="32">Glycoprotein 41</fullName>
            <shortName evidence="32">gp41</shortName>
        </alternativeName>
    </component>
</protein>
<dbReference type="Gene3D" id="2.170.40.20">
    <property type="entry name" value="Human immunodeficiency virus 1, Gp160, envelope glycoprotein"/>
    <property type="match status" value="2"/>
</dbReference>
<dbReference type="GO" id="GO:1903911">
    <property type="term" value="P:positive regulation of receptor clustering"/>
    <property type="evidence" value="ECO:0007669"/>
    <property type="project" value="UniProtKB-UniRule"/>
</dbReference>
<evidence type="ECO:0000256" key="32">
    <source>
        <dbReference type="HAMAP-Rule" id="MF_04083"/>
    </source>
</evidence>
<keyword evidence="28 32" id="KW-0325">Glycoprotein</keyword>
<sequence length="856" mass="97123">MRVMEILRNCQQWWIWGILGFWMLMSCNVFGNLWVTVYYGVPVWREAKATLFCASDAKAYEKEVHNVWATHACVPTDPNPQELVLGNVTENFNMWKNDMVDQMHEDIISLWDQSLKPCVKLTPLCVTLKCMNVNVTNENATAENNTQSEMKNCSFNITTEIRDKKKTEYALFYKLDIVPIKNNNNNSNNSNNSNEYMLINCNTSTVTQACPKVSFDPIPIHYCAPAGFAILKCNDKTFNGTGPCNNVSTVQCTHGIKPVVSTQLLLNGSLTEDIVISSENITNNGKTIIVHLNESVQINCTRPNNNTRKSMRIGPGQTFYATGEIIGNIREAHCNISRQNWTNTLKRVETKLKQYFNETIKFAPPSGGDLEITTHSFNCRGEFFYCNTSQLFNSSSNSSSNSNSNSTIILPCRIKQIINMWQGVGRAMYAPPIQGKITCNSSITGLLLTWDGGIQNGTETFRPGGGDMRDNWRSELYKYKVVEVKPLGIAPTGAKRRVVEREKRAVGMGAMFLGFLGAAGSTMGVASITLTVQARQLLSGIVQQQSNLLRAIEAQQHMLQLTVWGIKQLQTRVLAIERYLKDQQLLGLWGCSGKLICTTNVPWNSSWSNKSEKDIWENMTWMQWDREITNYTNTIYDLLEKSQNQQEQNEKDLLALDSWKNLWNWFNITNWLWYIKIFIMIVGGLIGLRIIFAVLSIINRVRQGYSPLSFQTLTPHQRELDRLGRIEEEGGEQGRDRSIRLVNGFLALAWDDLRSLCLFSYHRLRDFILIVVRAVELLGHSSLRGIQKGWEALKYLGGLVQYWGLELKRSAIRLFDTIAIGVAEGSDRIIELIQSICRAIINIPRRIRQGFEAALL</sequence>
<dbReference type="SUPFAM" id="SSF58069">
    <property type="entry name" value="Virus ectodomain"/>
    <property type="match status" value="1"/>
</dbReference>
<dbReference type="InterPro" id="IPR000328">
    <property type="entry name" value="GP41-like"/>
</dbReference>
<dbReference type="GO" id="GO:0044175">
    <property type="term" value="C:host cell endosome membrane"/>
    <property type="evidence" value="ECO:0007669"/>
    <property type="project" value="UniProtKB-SubCell"/>
</dbReference>
<evidence type="ECO:0000256" key="4">
    <source>
        <dbReference type="ARBA" id="ARBA00004563"/>
    </source>
</evidence>
<organismHost>
    <name type="scientific">Homo sapiens</name>
    <name type="common">Human</name>
    <dbReference type="NCBI Taxonomy" id="9606"/>
</organismHost>
<evidence type="ECO:0000256" key="14">
    <source>
        <dbReference type="ARBA" id="ARBA00022692"/>
    </source>
</evidence>
<feature type="lipid moiety-binding region" description="S-palmitoyl cysteine; by host" evidence="32">
    <location>
        <position position="757"/>
    </location>
</feature>
<keyword evidence="29 32" id="KW-0899">Viral immunoevasion</keyword>
<evidence type="ECO:0000256" key="30">
    <source>
        <dbReference type="ARBA" id="ARBA00023288"/>
    </source>
</evidence>
<feature type="transmembrane region" description="Helical" evidence="33">
    <location>
        <begin position="671"/>
        <end position="698"/>
    </location>
</feature>
<feature type="region of interest" description="Immunosuppression" evidence="32">
    <location>
        <begin position="567"/>
        <end position="585"/>
    </location>
</feature>
<dbReference type="GO" id="GO:1903908">
    <property type="term" value="P:positive regulation of plasma membrane raft polarization"/>
    <property type="evidence" value="ECO:0007669"/>
    <property type="project" value="UniProtKB-UniRule"/>
</dbReference>
<feature type="transmembrane region" description="Helical" evidence="33">
    <location>
        <begin position="505"/>
        <end position="530"/>
    </location>
</feature>
<keyword evidence="11 32" id="KW-0945">Host-virus interaction</keyword>
<comment type="PTM">
    <text evidence="32">Specific enzymatic cleavages in vivo yield mature proteins. Envelope glycoproteins are synthesized as a inactive precursor that is heavily N-glycosylated and processed likely by host cell furin in the Golgi to yield the mature SU and TM proteins. The cleavage site between SU and TM requires the minimal sequence [KR]-X-[KR]-R. About 2 of the 9 disulfide bonds of gp41 are reduced by P4HB/PDI, following binding to CD4 receptor.</text>
</comment>
<evidence type="ECO:0000256" key="5">
    <source>
        <dbReference type="ARBA" id="ARBA00004578"/>
    </source>
</evidence>
<keyword evidence="15 32" id="KW-0053">Apoptosis</keyword>
<comment type="function">
    <text evidence="32">Transmembrane protein gp41: Acts as a class I viral fusion protein. Under the current model, the protein has at least 3 conformational states: pre-fusion native state, pre-hairpin intermediate state, and post-fusion hairpin state. During fusion of viral and target intracellular membranes, the coiled coil regions (heptad repeats) assume a trimer-of-hairpins structure, positioning the fusion peptide in close proximity to the C-terminal region of the ectodomain. The formation of this structure appears to drive apposition and subsequent fusion of viral and target cell membranes. Complete fusion occurs in host cell endosomes and is dynamin-dependent, however some lipid transfer might occur at the plasma membrane. The virus undergoes clathrin-dependent internalization long before endosomal fusion, thus minimizing the surface exposure of conserved viral epitopes during fusion and reducing the efficacy of inhibitors targeting these epitopes. Membranes fusion leads to delivery of the nucleocapsid into the cytoplasm.</text>
</comment>
<keyword evidence="21 32" id="KW-1164">Virus endocytosis by host</keyword>
<dbReference type="GO" id="GO:0055036">
    <property type="term" value="C:virion membrane"/>
    <property type="evidence" value="ECO:0007669"/>
    <property type="project" value="UniProtKB-SubCell"/>
</dbReference>
<comment type="domain">
    <text evidence="32 33">The 17 amino acids long immunosuppressive region is present in many retroviral envelope proteins. Synthetic peptides derived from this relatively conserved sequence inhibit immune function in vitro and in vivo.</text>
</comment>
<feature type="domain" description="Retroviral envelope protein GP41-like" evidence="35">
    <location>
        <begin position="523"/>
        <end position="714"/>
    </location>
</feature>
<keyword evidence="9 32" id="KW-1032">Host cell membrane</keyword>
<evidence type="ECO:0000256" key="10">
    <source>
        <dbReference type="ARBA" id="ARBA00022570"/>
    </source>
</evidence>
<dbReference type="GO" id="GO:0075512">
    <property type="term" value="P:clathrin-dependent endocytosis of virus by host cell"/>
    <property type="evidence" value="ECO:0007669"/>
    <property type="project" value="UniProtKB-UniRule"/>
</dbReference>
<feature type="disulfide bond" evidence="32">
    <location>
        <begin position="53"/>
        <end position="73"/>
    </location>
</feature>
<dbReference type="GO" id="GO:0019031">
    <property type="term" value="C:viral envelope"/>
    <property type="evidence" value="ECO:0007669"/>
    <property type="project" value="UniProtKB-KW"/>
</dbReference>
<comment type="subcellular location">
    <molecule>Surface protein gp120</molecule>
    <subcellularLocation>
        <location evidence="32">Virion membrane</location>
        <topology evidence="32">Peripheral membrane protein</topology>
    </subcellularLocation>
    <subcellularLocation>
        <location evidence="32">Host cell membrane</location>
        <topology evidence="32">Peripheral membrane protein</topology>
    </subcellularLocation>
    <subcellularLocation>
        <location evidence="32">Host endosome membrane</location>
        <topology evidence="32">Single-pass type I membrane protein</topology>
    </subcellularLocation>
    <text evidence="32">The surface protein is not anchored to the viral envelope, but associates with the extravirion surface through its binding to TM. It is probably concentrated at the site of budding and incorporated into the virions possibly by contacts between the cytoplasmic tail of Env and the N-terminus of Gag.</text>
</comment>
<comment type="caution">
    <text evidence="32 33">Lacks conserved residue(s) required for the propagation of feature annotation.</text>
</comment>
<organism evidence="36">
    <name type="scientific">Human immunodeficiency virus type 1</name>
    <name type="common">HIV-1</name>
    <dbReference type="NCBI Taxonomy" id="11676"/>
    <lineage>
        <taxon>Viruses</taxon>
        <taxon>Riboviria</taxon>
        <taxon>Pararnavirae</taxon>
        <taxon>Artverviricota</taxon>
        <taxon>Revtraviricetes</taxon>
        <taxon>Ortervirales</taxon>
        <taxon>Retroviridae</taxon>
        <taxon>Orthoretrovirinae</taxon>
        <taxon>Lentivirus</taxon>
        <taxon>Lentivirus humimdef1</taxon>
    </lineage>
</organism>
<comment type="PTM">
    <text evidence="32">Palmitoylation of the transmembrane protein and of Env polyprotein (prior to its proteolytic cleavage) is essential for their association with host cell membrane lipid rafts. Palmitoylation is therefore required for envelope trafficking to classical lipid rafts, but not for viral replication.</text>
</comment>
<evidence type="ECO:0000256" key="6">
    <source>
        <dbReference type="ARBA" id="ARBA00004650"/>
    </source>
</evidence>
<evidence type="ECO:0000256" key="31">
    <source>
        <dbReference type="ARBA" id="ARBA00023296"/>
    </source>
</evidence>
<dbReference type="GO" id="GO:0039654">
    <property type="term" value="P:fusion of virus membrane with host endosome membrane"/>
    <property type="evidence" value="ECO:0007669"/>
    <property type="project" value="UniProtKB-UniRule"/>
</dbReference>
<evidence type="ECO:0000256" key="8">
    <source>
        <dbReference type="ARBA" id="ARBA00022510"/>
    </source>
</evidence>
<evidence type="ECO:0000256" key="19">
    <source>
        <dbReference type="ARBA" id="ARBA00022870"/>
    </source>
</evidence>
<dbReference type="FunFam" id="2.170.40.20:FF:000004">
    <property type="entry name" value="Envelope glycoprotein gp160"/>
    <property type="match status" value="1"/>
</dbReference>
<feature type="disulfide bond" evidence="32">
    <location>
        <begin position="591"/>
        <end position="597"/>
    </location>
</feature>
<keyword evidence="12 32" id="KW-1162">Viral penetration into host cytoplasm</keyword>
<dbReference type="Gene3D" id="1.10.287.210">
    <property type="match status" value="1"/>
</dbReference>
<evidence type="ECO:0000256" key="33">
    <source>
        <dbReference type="RuleBase" id="RU363095"/>
    </source>
</evidence>
<keyword evidence="24 32" id="KW-0175">Coiled coil</keyword>
<comment type="function">
    <text evidence="32">Surface protein gp120: Attaches the virus to the host lymphoid cell by binding to the primary receptor CD4. This interaction induces a structural rearrangement creating a high affinity binding site for a chemokine coreceptor like CXCR4 and/or CCR5. Acts as a ligand for CD209/DC-SIGN and CLEC4M/DC-SIGNR, which are respectively found on dendritic cells (DCs), and on endothelial cells of liver sinusoids and lymph node sinuses. These interactions allow capture of viral particles at mucosal surfaces by these cells and subsequent transmission to permissive cells. HIV subverts the migration properties of dendritic cells to gain access to CD4+ T-cells in lymph nodes. Virus transmission to permissive T-cells occurs either in trans (without DCs infection, through viral capture and transmission), or in cis (following DCs productive infection, through the usual CD4-gp120 interaction), thereby inducing a robust infection. In trans infection, bound virions remain infectious over days and it is proposed that they are not degraded, but protected in non-lysosomal acidic organelles within the DCs close to the cell membrane thus contributing to the viral infectious potential during DCs' migration from the periphery to the lymphoid tissues. On arrival at lymphoid tissues, intact virions recycle back to DCs' cell surface allowing virus transmission to CD4+ T-cells.</text>
</comment>
<dbReference type="FunFam" id="2.170.40.20:FF:000003">
    <property type="entry name" value="Envelope glycoprotein gp160"/>
    <property type="match status" value="1"/>
</dbReference>
<comment type="miscellaneous">
    <text evidence="32">Inhibitors targeting HIV-1 viral envelope proteins are used as antiretroviral drugs. Attachment of virions to the cell surface via non-specific interactions and CD4 binding can be blocked by inhibitors that include cyanovirin-N, cyclotriazadisulfonamide analogs, PRO 2000, TNX 355 and PRO 542. In addition, BMS 806 can block CD4-induced conformational changes. Env interactions with the coreceptor molecules can be targeted by CCR5 antagonists including SCH-D, maraviroc (UK 427857) and aplaviroc (GW 873140), and the CXCR4 antagonist AMD 070. Fusion of viral and cellular membranes can be inhibited by peptides such as enfuvirtide and tifuvirtide (T 1249). Resistance to inhibitors associated with mutations in Env are observed. Most of the time, single mutations confer only a modest reduction in drug susceptibility. Combination of several mutations is usually required to develop a high-level drug resistance.</text>
</comment>
<evidence type="ECO:0000256" key="1">
    <source>
        <dbReference type="ARBA" id="ARBA00004402"/>
    </source>
</evidence>
<comment type="domain">
    <text evidence="32">Some of the most genetically diverse regions of the viral genome are present in Env. They are called variable regions 1 through 5 (V1 through V5). Coreceptor usage of gp120 is determined mainly by the primary structure of the third variable region (V3) in the outer domain of gp120. The sequence of V3 determines which coreceptor, CCR5 and/or CXCR4 (corresponding to R5/macrophage, X4/T cell and R5X4/T cell and macrophage tropism), is used to trigger the fusion potential of the Env complex, and hence which cells the virus can infect. Binding to CCR5 involves a region adjacent in addition to V3.</text>
</comment>
<evidence type="ECO:0000256" key="25">
    <source>
        <dbReference type="ARBA" id="ARBA00023136"/>
    </source>
</evidence>
<dbReference type="InterPro" id="IPR000777">
    <property type="entry name" value="HIV1_Gp120"/>
</dbReference>
<evidence type="ECO:0000256" key="16">
    <source>
        <dbReference type="ARBA" id="ARBA00022729"/>
    </source>
</evidence>
<dbReference type="InterPro" id="IPR037527">
    <property type="entry name" value="Gp160"/>
</dbReference>
<evidence type="ECO:0000259" key="35">
    <source>
        <dbReference type="Pfam" id="PF00517"/>
    </source>
</evidence>
<dbReference type="GO" id="GO:0020002">
    <property type="term" value="C:host cell plasma membrane"/>
    <property type="evidence" value="ECO:0007669"/>
    <property type="project" value="UniProtKB-SubCell"/>
</dbReference>
<dbReference type="GO" id="GO:0019062">
    <property type="term" value="P:virion attachment to host cell"/>
    <property type="evidence" value="ECO:0007669"/>
    <property type="project" value="UniProtKB-UniRule"/>
</dbReference>
<keyword evidence="27 32" id="KW-1015">Disulfide bond</keyword>
<feature type="site" description="Cleavage; by host furin" evidence="32">
    <location>
        <begin position="504"/>
        <end position="505"/>
    </location>
</feature>
<feature type="domain" description="Human immunodeficiency virus 1 envelope glycoprotein Gp120" evidence="34">
    <location>
        <begin position="137"/>
        <end position="504"/>
    </location>
</feature>
<proteinExistence type="inferred from homology"/>
<dbReference type="CDD" id="cd09909">
    <property type="entry name" value="HIV-1-like_HR1-HR2"/>
    <property type="match status" value="1"/>
</dbReference>
<evidence type="ECO:0000259" key="34">
    <source>
        <dbReference type="Pfam" id="PF00516"/>
    </source>
</evidence>
<evidence type="ECO:0000256" key="13">
    <source>
        <dbReference type="ARBA" id="ARBA00022685"/>
    </source>
</evidence>
<keyword evidence="20 32" id="KW-0261">Viral envelope protein</keyword>